<dbReference type="PANTHER" id="PTHR11814">
    <property type="entry name" value="SULFATE TRANSPORTER"/>
    <property type="match status" value="1"/>
</dbReference>
<dbReference type="InterPro" id="IPR001902">
    <property type="entry name" value="SLC26A/SulP_fam"/>
</dbReference>
<dbReference type="PROSITE" id="PS01130">
    <property type="entry name" value="SLC26A"/>
    <property type="match status" value="1"/>
</dbReference>
<dbReference type="Pfam" id="PF00916">
    <property type="entry name" value="Sulfate_transp"/>
    <property type="match status" value="1"/>
</dbReference>
<dbReference type="InterPro" id="IPR011547">
    <property type="entry name" value="SLC26A/SulP_dom"/>
</dbReference>
<keyword evidence="4 6" id="KW-0472">Membrane</keyword>
<feature type="region of interest" description="Disordered" evidence="5">
    <location>
        <begin position="792"/>
        <end position="826"/>
    </location>
</feature>
<feature type="transmembrane region" description="Helical" evidence="6">
    <location>
        <begin position="99"/>
        <end position="119"/>
    </location>
</feature>
<dbReference type="RefSeq" id="XP_025356661.1">
    <property type="nucleotide sequence ID" value="XM_025496413.1"/>
</dbReference>
<feature type="transmembrane region" description="Helical" evidence="6">
    <location>
        <begin position="464"/>
        <end position="485"/>
    </location>
</feature>
<proteinExistence type="predicted"/>
<reference evidence="8 9" key="1">
    <citation type="journal article" date="2018" name="Mol. Biol. Evol.">
        <title>Broad Genomic Sampling Reveals a Smut Pathogenic Ancestry of the Fungal Clade Ustilaginomycotina.</title>
        <authorList>
            <person name="Kijpornyongpan T."/>
            <person name="Mondo S.J."/>
            <person name="Barry K."/>
            <person name="Sandor L."/>
            <person name="Lee J."/>
            <person name="Lipzen A."/>
            <person name="Pangilinan J."/>
            <person name="LaButti K."/>
            <person name="Hainaut M."/>
            <person name="Henrissat B."/>
            <person name="Grigoriev I.V."/>
            <person name="Spatafora J.W."/>
            <person name="Aime M.C."/>
        </authorList>
    </citation>
    <scope>NUCLEOTIDE SEQUENCE [LARGE SCALE GENOMIC DNA]</scope>
    <source>
        <strain evidence="8 9">MCA 3882</strain>
    </source>
</reference>
<evidence type="ECO:0000256" key="2">
    <source>
        <dbReference type="ARBA" id="ARBA00022692"/>
    </source>
</evidence>
<dbReference type="GeneID" id="37018194"/>
<evidence type="ECO:0000259" key="7">
    <source>
        <dbReference type="PROSITE" id="PS50801"/>
    </source>
</evidence>
<dbReference type="Pfam" id="PF01740">
    <property type="entry name" value="STAS"/>
    <property type="match status" value="1"/>
</dbReference>
<dbReference type="NCBIfam" id="TIGR00815">
    <property type="entry name" value="sulP"/>
    <property type="match status" value="1"/>
</dbReference>
<evidence type="ECO:0000256" key="1">
    <source>
        <dbReference type="ARBA" id="ARBA00004141"/>
    </source>
</evidence>
<dbReference type="CDD" id="cd07042">
    <property type="entry name" value="STAS_SulP_like_sulfate_transporter"/>
    <property type="match status" value="1"/>
</dbReference>
<dbReference type="InParanoid" id="A0A316VFF1"/>
<dbReference type="FunCoup" id="A0A316VFF1">
    <property type="interactions" value="28"/>
</dbReference>
<dbReference type="InterPro" id="IPR018045">
    <property type="entry name" value="S04_transporter_CS"/>
</dbReference>
<evidence type="ECO:0000313" key="9">
    <source>
        <dbReference type="Proteomes" id="UP000245771"/>
    </source>
</evidence>
<evidence type="ECO:0000256" key="5">
    <source>
        <dbReference type="SAM" id="MobiDB-lite"/>
    </source>
</evidence>
<keyword evidence="9" id="KW-1185">Reference proteome</keyword>
<dbReference type="InterPro" id="IPR002645">
    <property type="entry name" value="STAS_dom"/>
</dbReference>
<feature type="compositionally biased region" description="Basic and acidic residues" evidence="5">
    <location>
        <begin position="792"/>
        <end position="801"/>
    </location>
</feature>
<evidence type="ECO:0000256" key="3">
    <source>
        <dbReference type="ARBA" id="ARBA00022989"/>
    </source>
</evidence>
<dbReference type="AlphaFoldDB" id="A0A316VFF1"/>
<dbReference type="GO" id="GO:0008271">
    <property type="term" value="F:secondary active sulfate transmembrane transporter activity"/>
    <property type="evidence" value="ECO:0007669"/>
    <property type="project" value="InterPro"/>
</dbReference>
<sequence length="863" mass="93936">MPLFKRGQEATNDTDNGYTHDDTVAVHQPFGERLYASSAKVGKKLVDYDATEANRLGVPYVSSKDWLGDVFRHPGRKAADYFDALFPFTKWILSYNTQWLIGDLIAGITVGLVVVPQSLSYATLATVPPEFGLYSSFVGVAIYAFFATSKDVTIGPVAVMSLQTANVIRDVTGKAGNIYKPEVIASALAFICGVVTLGIGLLRLGWIVEFIPAPAVSGFMTGSAITIAVGQVPKLMGISGVKTNGPATYHIIIETLKGLPRTQIDAAFGLCTLFFLYFVRWLMNFIPRRKPTWARACFFISVLRSAFIIIILTAAAYGWLHRLPQKNPAKPKYPISLIGAVPAGFKHIGQPYLSSQLFSDMAGEIPASVIVLLLEHIAISKSFGRLNGYKINPNQELVAIGVTNLIGPAFGGYAATGSFSRTAIKAKSGVRTPLAGWITAIVVVIALYAVAGGFYWIPNAVLSAVIIHAVGDLIAPPAVLYRFWLVSPFEFFIWWGSVLATIFASVEIGVYVAVAASAALLLVRIARPRGRWLGRVRIHYGTSTEGPNQEVGHRDVYVPLDDKDGMRDPSVHVEAPPPGVLIYRFEEAFTYPNANYLTEMILDRIKSETRPFKAIKYARHGDRPWNDPGPVNPSIAWAARKITCGFGGRKMQEGIEDAKRAAAGEIDDPRPVLRAIIFDCSSVSNVDTTSVQSLADVRSAVERYVGGQVEFHFVSITSPWIRRGLLAAGFGTGEANSHVTEIAPVVSQHDRIHVHNEQRILQERQEKAQKDDIEANILPTVGRNTDQIKKVEFDSDSDVKDSSASSSINNGRTKRTGADYDPTEGAGGNSVVSVPVIWNHDLTPFFHLDISTALAAATGKADW</sequence>
<dbReference type="Proteomes" id="UP000245771">
    <property type="component" value="Unassembled WGS sequence"/>
</dbReference>
<dbReference type="STRING" id="1280837.A0A316VFF1"/>
<accession>A0A316VFF1</accession>
<dbReference type="GO" id="GO:0016020">
    <property type="term" value="C:membrane"/>
    <property type="evidence" value="ECO:0007669"/>
    <property type="project" value="UniProtKB-SubCell"/>
</dbReference>
<keyword evidence="3 6" id="KW-1133">Transmembrane helix</keyword>
<dbReference type="Gene3D" id="3.30.750.24">
    <property type="entry name" value="STAS domain"/>
    <property type="match status" value="1"/>
</dbReference>
<keyword evidence="2 6" id="KW-0812">Transmembrane</keyword>
<feature type="domain" description="STAS" evidence="7">
    <location>
        <begin position="578"/>
        <end position="730"/>
    </location>
</feature>
<dbReference type="OrthoDB" id="288203at2759"/>
<dbReference type="PROSITE" id="PS50801">
    <property type="entry name" value="STAS"/>
    <property type="match status" value="1"/>
</dbReference>
<dbReference type="InterPro" id="IPR036513">
    <property type="entry name" value="STAS_dom_sf"/>
</dbReference>
<dbReference type="EMBL" id="KZ819603">
    <property type="protein sequence ID" value="PWN36359.1"/>
    <property type="molecule type" value="Genomic_DNA"/>
</dbReference>
<feature type="transmembrane region" description="Helical" evidence="6">
    <location>
        <begin position="266"/>
        <end position="286"/>
    </location>
</feature>
<feature type="transmembrane region" description="Helical" evidence="6">
    <location>
        <begin position="434"/>
        <end position="457"/>
    </location>
</feature>
<name>A0A316VFF1_9BASI</name>
<evidence type="ECO:0000256" key="6">
    <source>
        <dbReference type="SAM" id="Phobius"/>
    </source>
</evidence>
<dbReference type="SUPFAM" id="SSF52091">
    <property type="entry name" value="SpoIIaa-like"/>
    <property type="match status" value="1"/>
</dbReference>
<feature type="region of interest" description="Disordered" evidence="5">
    <location>
        <begin position="1"/>
        <end position="20"/>
    </location>
</feature>
<evidence type="ECO:0000313" key="8">
    <source>
        <dbReference type="EMBL" id="PWN36359.1"/>
    </source>
</evidence>
<feature type="transmembrane region" description="Helical" evidence="6">
    <location>
        <begin position="298"/>
        <end position="320"/>
    </location>
</feature>
<organism evidence="8 9">
    <name type="scientific">Meira miltonrushii</name>
    <dbReference type="NCBI Taxonomy" id="1280837"/>
    <lineage>
        <taxon>Eukaryota</taxon>
        <taxon>Fungi</taxon>
        <taxon>Dikarya</taxon>
        <taxon>Basidiomycota</taxon>
        <taxon>Ustilaginomycotina</taxon>
        <taxon>Exobasidiomycetes</taxon>
        <taxon>Exobasidiales</taxon>
        <taxon>Brachybasidiaceae</taxon>
        <taxon>Meira</taxon>
    </lineage>
</organism>
<feature type="transmembrane region" description="Helical" evidence="6">
    <location>
        <begin position="396"/>
        <end position="414"/>
    </location>
</feature>
<evidence type="ECO:0000256" key="4">
    <source>
        <dbReference type="ARBA" id="ARBA00023136"/>
    </source>
</evidence>
<gene>
    <name evidence="8" type="ORF">FA14DRAFT_120556</name>
</gene>
<comment type="subcellular location">
    <subcellularLocation>
        <location evidence="1">Membrane</location>
        <topology evidence="1">Multi-pass membrane protein</topology>
    </subcellularLocation>
</comment>
<protein>
    <submittedName>
        <fullName evidence="8">Sulfate permease</fullName>
    </submittedName>
</protein>
<feature type="transmembrane region" description="Helical" evidence="6">
    <location>
        <begin position="183"/>
        <end position="206"/>
    </location>
</feature>
<feature type="transmembrane region" description="Helical" evidence="6">
    <location>
        <begin position="491"/>
        <end position="523"/>
    </location>
</feature>